<reference evidence="2" key="1">
    <citation type="submission" date="2014-10" db="EMBL/GenBank/DDBJ databases">
        <authorList>
            <person name="King R."/>
        </authorList>
    </citation>
    <scope>NUCLEOTIDE SEQUENCE [LARGE SCALE GENOMIC DNA]</scope>
    <source>
        <strain evidence="2">A3/5</strain>
    </source>
</reference>
<proteinExistence type="predicted"/>
<accession>A0A2L2TH77</accession>
<name>A0A2L2TH77_9HYPO</name>
<dbReference type="Proteomes" id="UP000245910">
    <property type="component" value="Chromosome I"/>
</dbReference>
<protein>
    <submittedName>
        <fullName evidence="1">Uncharacterized protein</fullName>
    </submittedName>
</protein>
<dbReference type="AlphaFoldDB" id="A0A2L2TH77"/>
<evidence type="ECO:0000313" key="1">
    <source>
        <dbReference type="EMBL" id="CEI67363.1"/>
    </source>
</evidence>
<dbReference type="EMBL" id="LN649229">
    <property type="protein sequence ID" value="CEI67363.1"/>
    <property type="molecule type" value="Genomic_DNA"/>
</dbReference>
<evidence type="ECO:0000313" key="2">
    <source>
        <dbReference type="Proteomes" id="UP000245910"/>
    </source>
</evidence>
<keyword evidence="2" id="KW-1185">Reference proteome</keyword>
<sequence length="167" mass="18270">MAYFLASEEGLGWLDIVLIQDVDDNAEQAILRNLTLLFTLMPKKTIVYLQRSGCSPLQKAVLPLARQRSTARSHKLAFLPIGDFVAIFFKEGLMTLTSSKKFLTIKVGIEEGDSSGMGTMGSHCVPVFCSGCLCGIMFSAMPNYQFSAGPTHQSFCRLTLAHQNAKA</sequence>
<organism evidence="1 2">
    <name type="scientific">Fusarium venenatum</name>
    <dbReference type="NCBI Taxonomy" id="56646"/>
    <lineage>
        <taxon>Eukaryota</taxon>
        <taxon>Fungi</taxon>
        <taxon>Dikarya</taxon>
        <taxon>Ascomycota</taxon>
        <taxon>Pezizomycotina</taxon>
        <taxon>Sordariomycetes</taxon>
        <taxon>Hypocreomycetidae</taxon>
        <taxon>Hypocreales</taxon>
        <taxon>Nectriaceae</taxon>
        <taxon>Fusarium</taxon>
    </lineage>
</organism>